<dbReference type="Proteomes" id="UP000245060">
    <property type="component" value="Unassembled WGS sequence"/>
</dbReference>
<proteinExistence type="predicted"/>
<reference evidence="4" key="2">
    <citation type="submission" date="2018-04" db="EMBL/GenBank/DDBJ databases">
        <title>Draft genome sequence of Mycobacterium montefiorense isolated from Japanese black salamander.</title>
        <authorList>
            <person name="Fukano H."/>
            <person name="Yoshida M."/>
            <person name="Shimizu A."/>
            <person name="Iwao H."/>
            <person name="Kurata O."/>
            <person name="Katayama Y."/>
            <person name="Omatsu T."/>
            <person name="Mizutani T."/>
            <person name="Wada S."/>
            <person name="Hoshino Y."/>
        </authorList>
    </citation>
    <scope>NUCLEOTIDE SEQUENCE [LARGE SCALE GENOMIC DNA]</scope>
    <source>
        <strain evidence="4">BS</strain>
    </source>
</reference>
<keyword evidence="3" id="KW-0449">Lipoprotein</keyword>
<dbReference type="PANTHER" id="PTHR46825:SF9">
    <property type="entry name" value="BETA-LACTAMASE-RELATED DOMAIN-CONTAINING PROTEIN"/>
    <property type="match status" value="1"/>
</dbReference>
<accession>A0AA37PJN6</accession>
<sequence>MKSSDGQAISNLSDGFEGHGEVRRFHRYTRAPLAVCAALLLLCGCGKPMDPAASKPGATGNAVTTTGGNNALIKVKSQRVLEDAVNANAPGCSAAVGSKGNIVWAGVRGLADTATGDRITPDTLFDIGSVSKQFTAAAILLLNDAGKLTLDDPLAQHMPEFPKWASTVTIAELIHQTSGIAEYEGLLAKQGFGANDRTTQDQAVQALAAVPQLNFKPGSQFGYSDSNYLLLGEIAHRVSGEPLPQLLRAEIFGPLGLGMVVDPVGQIPHKAVSYTGGSDGYRVTTSAWEQIGDGAIQATSGQLVKWADNYRTGRVGGPRLLDEQLSGAVEIGPGIPVHYGAGIYIKADGSLDHDGASTGFVTAFRVSKDRLTSVAVSCNTDDQIPEALADSIAKLWT</sequence>
<organism evidence="3 5">
    <name type="scientific">Mycobacterium montefiorense</name>
    <dbReference type="NCBI Taxonomy" id="154654"/>
    <lineage>
        <taxon>Bacteria</taxon>
        <taxon>Bacillati</taxon>
        <taxon>Actinomycetota</taxon>
        <taxon>Actinomycetes</taxon>
        <taxon>Mycobacteriales</taxon>
        <taxon>Mycobacteriaceae</taxon>
        <taxon>Mycobacterium</taxon>
        <taxon>Mycobacterium simiae complex</taxon>
    </lineage>
</organism>
<feature type="domain" description="Beta-lactamase-related" evidence="1">
    <location>
        <begin position="86"/>
        <end position="391"/>
    </location>
</feature>
<reference evidence="2" key="1">
    <citation type="journal article" date="2018" name="Genome Announc.">
        <title>Draft Genome Sequence of Mycobacterium montefiorense Isolated from Japanese Black Salamander (Hynobius nigrescens).</title>
        <authorList>
            <person name="Fukano H."/>
            <person name="Yoshida M."/>
            <person name="Shimizu A."/>
            <person name="Iwao H."/>
            <person name="Katayama Y."/>
            <person name="Omatsu T."/>
            <person name="Mizutani T."/>
            <person name="Kurata O."/>
            <person name="Wada S."/>
            <person name="Hoshino Y."/>
        </authorList>
    </citation>
    <scope>NUCLEOTIDE SEQUENCE</scope>
    <source>
        <strain evidence="2">BS</strain>
    </source>
</reference>
<dbReference type="EMBL" id="BQYH01000005">
    <property type="protein sequence ID" value="GKU71285.1"/>
    <property type="molecule type" value="Genomic_DNA"/>
</dbReference>
<dbReference type="Gene3D" id="3.40.710.10">
    <property type="entry name" value="DD-peptidase/beta-lactamase superfamily"/>
    <property type="match status" value="1"/>
</dbReference>
<dbReference type="InterPro" id="IPR012338">
    <property type="entry name" value="Beta-lactam/transpept-like"/>
</dbReference>
<gene>
    <name evidence="2" type="ORF">MmonteBS_34040</name>
    <name evidence="3" type="ORF">NJB18185_10610</name>
</gene>
<dbReference type="Pfam" id="PF00144">
    <property type="entry name" value="Beta-lactamase"/>
    <property type="match status" value="1"/>
</dbReference>
<evidence type="ECO:0000313" key="3">
    <source>
        <dbReference type="EMBL" id="GKU71285.1"/>
    </source>
</evidence>
<keyword evidence="4" id="KW-1185">Reference proteome</keyword>
<reference evidence="3" key="4">
    <citation type="submission" date="2022-04" db="EMBL/GenBank/DDBJ databases">
        <authorList>
            <person name="Komine T."/>
            <person name="Fukano H."/>
            <person name="Wada S."/>
        </authorList>
    </citation>
    <scope>NUCLEOTIDE SEQUENCE</scope>
    <source>
        <strain evidence="3">NJB18185</strain>
    </source>
</reference>
<dbReference type="PANTHER" id="PTHR46825">
    <property type="entry name" value="D-ALANYL-D-ALANINE-CARBOXYPEPTIDASE/ENDOPEPTIDASE AMPH"/>
    <property type="match status" value="1"/>
</dbReference>
<dbReference type="InterPro" id="IPR050491">
    <property type="entry name" value="AmpC-like"/>
</dbReference>
<protein>
    <submittedName>
        <fullName evidence="3">Lipoprotein</fullName>
    </submittedName>
</protein>
<comment type="caution">
    <text evidence="3">The sequence shown here is derived from an EMBL/GenBank/DDBJ whole genome shotgun (WGS) entry which is preliminary data.</text>
</comment>
<evidence type="ECO:0000259" key="1">
    <source>
        <dbReference type="Pfam" id="PF00144"/>
    </source>
</evidence>
<reference evidence="3" key="3">
    <citation type="journal article" date="2022" name="Microbiol. Resour. Announc.">
        <title>Draft Genome Sequences of Eight Mycobacterium montefiorense Strains Isolated from Salamanders in Captivity.</title>
        <authorList>
            <person name="Komine T."/>
            <person name="Ihara H."/>
            <person name="Fukano H."/>
            <person name="Hoshino Y."/>
            <person name="Kurata O."/>
            <person name="Wada S."/>
        </authorList>
    </citation>
    <scope>NUCLEOTIDE SEQUENCE</scope>
    <source>
        <strain evidence="3">NJB18185</strain>
    </source>
</reference>
<dbReference type="InterPro" id="IPR001466">
    <property type="entry name" value="Beta-lactam-related"/>
</dbReference>
<evidence type="ECO:0000313" key="5">
    <source>
        <dbReference type="Proteomes" id="UP001139505"/>
    </source>
</evidence>
<evidence type="ECO:0000313" key="2">
    <source>
        <dbReference type="EMBL" id="GBG39032.1"/>
    </source>
</evidence>
<dbReference type="AlphaFoldDB" id="A0AA37PJN6"/>
<dbReference type="EMBL" id="BFCH01000018">
    <property type="protein sequence ID" value="GBG39032.1"/>
    <property type="molecule type" value="Genomic_DNA"/>
</dbReference>
<evidence type="ECO:0000313" key="4">
    <source>
        <dbReference type="Proteomes" id="UP000245060"/>
    </source>
</evidence>
<dbReference type="SUPFAM" id="SSF56601">
    <property type="entry name" value="beta-lactamase/transpeptidase-like"/>
    <property type="match status" value="1"/>
</dbReference>
<name>A0AA37PJN6_9MYCO</name>
<dbReference type="Proteomes" id="UP001139505">
    <property type="component" value="Unassembled WGS sequence"/>
</dbReference>